<evidence type="ECO:0000256" key="5">
    <source>
        <dbReference type="ARBA" id="ARBA00023242"/>
    </source>
</evidence>
<reference evidence="10" key="1">
    <citation type="submission" date="2020-10" db="EMBL/GenBank/DDBJ databases">
        <title>Unveiling of a novel bifunctional photoreceptor, Dualchrome1, isolated from a cosmopolitan green alga.</title>
        <authorList>
            <person name="Suzuki S."/>
            <person name="Kawachi M."/>
        </authorList>
    </citation>
    <scope>NUCLEOTIDE SEQUENCE</scope>
    <source>
        <strain evidence="10">NIES 2893</strain>
    </source>
</reference>
<evidence type="ECO:0000313" key="11">
    <source>
        <dbReference type="Proteomes" id="UP000660262"/>
    </source>
</evidence>
<feature type="domain" description="Myb-like" evidence="7">
    <location>
        <begin position="95"/>
        <end position="147"/>
    </location>
</feature>
<feature type="domain" description="SANT" evidence="8">
    <location>
        <begin position="257"/>
        <end position="308"/>
    </location>
</feature>
<evidence type="ECO:0000259" key="9">
    <source>
        <dbReference type="PROSITE" id="PS51294"/>
    </source>
</evidence>
<feature type="domain" description="Myb-like" evidence="7">
    <location>
        <begin position="252"/>
        <end position="304"/>
    </location>
</feature>
<dbReference type="CDD" id="cd00167">
    <property type="entry name" value="SANT"/>
    <property type="match status" value="2"/>
</dbReference>
<dbReference type="Pfam" id="PF00249">
    <property type="entry name" value="Myb_DNA-binding"/>
    <property type="match status" value="2"/>
</dbReference>
<accession>A0A830HUR0</accession>
<dbReference type="PROSITE" id="PS51294">
    <property type="entry name" value="HTH_MYB"/>
    <property type="match status" value="2"/>
</dbReference>
<dbReference type="PANTHER" id="PTHR44191:SF2">
    <property type="entry name" value="TRANSCRIPTION FACTOR MYBS1"/>
    <property type="match status" value="1"/>
</dbReference>
<dbReference type="InterPro" id="IPR001005">
    <property type="entry name" value="SANT/Myb"/>
</dbReference>
<dbReference type="Gene3D" id="1.10.10.60">
    <property type="entry name" value="Homeodomain-like"/>
    <property type="match status" value="2"/>
</dbReference>
<feature type="region of interest" description="Disordered" evidence="6">
    <location>
        <begin position="321"/>
        <end position="362"/>
    </location>
</feature>
<dbReference type="InterPro" id="IPR017930">
    <property type="entry name" value="Myb_dom"/>
</dbReference>
<evidence type="ECO:0000259" key="8">
    <source>
        <dbReference type="PROSITE" id="PS51293"/>
    </source>
</evidence>
<feature type="compositionally biased region" description="Polar residues" evidence="6">
    <location>
        <begin position="240"/>
        <end position="251"/>
    </location>
</feature>
<keyword evidence="3" id="KW-0238">DNA-binding</keyword>
<organism evidence="10 11">
    <name type="scientific">Pycnococcus provasolii</name>
    <dbReference type="NCBI Taxonomy" id="41880"/>
    <lineage>
        <taxon>Eukaryota</taxon>
        <taxon>Viridiplantae</taxon>
        <taxon>Chlorophyta</taxon>
        <taxon>Pseudoscourfieldiophyceae</taxon>
        <taxon>Pseudoscourfieldiales</taxon>
        <taxon>Pycnococcaceae</taxon>
        <taxon>Pycnococcus</taxon>
    </lineage>
</organism>
<feature type="compositionally biased region" description="Basic and acidic residues" evidence="6">
    <location>
        <begin position="339"/>
        <end position="353"/>
    </location>
</feature>
<dbReference type="GO" id="GO:0003677">
    <property type="term" value="F:DNA binding"/>
    <property type="evidence" value="ECO:0007669"/>
    <property type="project" value="UniProtKB-KW"/>
</dbReference>
<feature type="compositionally biased region" description="Basic and acidic residues" evidence="6">
    <location>
        <begin position="216"/>
        <end position="227"/>
    </location>
</feature>
<dbReference type="SUPFAM" id="SSF46689">
    <property type="entry name" value="Homeodomain-like"/>
    <property type="match status" value="2"/>
</dbReference>
<evidence type="ECO:0000259" key="7">
    <source>
        <dbReference type="PROSITE" id="PS50090"/>
    </source>
</evidence>
<dbReference type="InterPro" id="IPR006447">
    <property type="entry name" value="Myb_dom_plants"/>
</dbReference>
<dbReference type="InterPro" id="IPR009057">
    <property type="entry name" value="Homeodomain-like_sf"/>
</dbReference>
<feature type="compositionally biased region" description="Polar residues" evidence="6">
    <location>
        <begin position="590"/>
        <end position="600"/>
    </location>
</feature>
<evidence type="ECO:0000256" key="3">
    <source>
        <dbReference type="ARBA" id="ARBA00023125"/>
    </source>
</evidence>
<evidence type="ECO:0000256" key="2">
    <source>
        <dbReference type="ARBA" id="ARBA00023015"/>
    </source>
</evidence>
<proteinExistence type="predicted"/>
<dbReference type="GO" id="GO:0006355">
    <property type="term" value="P:regulation of DNA-templated transcription"/>
    <property type="evidence" value="ECO:0007669"/>
    <property type="project" value="UniProtKB-ARBA"/>
</dbReference>
<dbReference type="PANTHER" id="PTHR44191">
    <property type="entry name" value="TRANSCRIPTION FACTOR KUA1"/>
    <property type="match status" value="1"/>
</dbReference>
<dbReference type="OrthoDB" id="118550at2759"/>
<evidence type="ECO:0000256" key="4">
    <source>
        <dbReference type="ARBA" id="ARBA00023163"/>
    </source>
</evidence>
<keyword evidence="2" id="KW-0805">Transcription regulation</keyword>
<feature type="compositionally biased region" description="Polar residues" evidence="6">
    <location>
        <begin position="47"/>
        <end position="57"/>
    </location>
</feature>
<feature type="domain" description="SANT" evidence="8">
    <location>
        <begin position="98"/>
        <end position="151"/>
    </location>
</feature>
<comment type="subcellular location">
    <subcellularLocation>
        <location evidence="1">Nucleus</location>
    </subcellularLocation>
</comment>
<keyword evidence="5" id="KW-0539">Nucleus</keyword>
<protein>
    <submittedName>
        <fullName evidence="10">Uncharacterized protein</fullName>
    </submittedName>
</protein>
<dbReference type="NCBIfam" id="TIGR01557">
    <property type="entry name" value="myb_SHAQKYF"/>
    <property type="match status" value="2"/>
</dbReference>
<dbReference type="InterPro" id="IPR017884">
    <property type="entry name" value="SANT_dom"/>
</dbReference>
<feature type="domain" description="HTH myb-type" evidence="9">
    <location>
        <begin position="95"/>
        <end position="151"/>
    </location>
</feature>
<dbReference type="InterPro" id="IPR052245">
    <property type="entry name" value="Plant_Stress_Dev_TF"/>
</dbReference>
<keyword evidence="11" id="KW-1185">Reference proteome</keyword>
<dbReference type="PROSITE" id="PS50090">
    <property type="entry name" value="MYB_LIKE"/>
    <property type="match status" value="2"/>
</dbReference>
<dbReference type="EMBL" id="BNJQ01000029">
    <property type="protein sequence ID" value="GHP10453.1"/>
    <property type="molecule type" value="Genomic_DNA"/>
</dbReference>
<dbReference type="FunFam" id="1.10.10.60:FF:000009">
    <property type="entry name" value="transcription factor MYB1R1"/>
    <property type="match status" value="2"/>
</dbReference>
<feature type="region of interest" description="Disordered" evidence="6">
    <location>
        <begin position="174"/>
        <end position="258"/>
    </location>
</feature>
<dbReference type="SMART" id="SM00717">
    <property type="entry name" value="SANT"/>
    <property type="match status" value="2"/>
</dbReference>
<feature type="region of interest" description="Disordered" evidence="6">
    <location>
        <begin position="1"/>
        <end position="104"/>
    </location>
</feature>
<evidence type="ECO:0000256" key="6">
    <source>
        <dbReference type="SAM" id="MobiDB-lite"/>
    </source>
</evidence>
<evidence type="ECO:0000313" key="10">
    <source>
        <dbReference type="EMBL" id="GHP10453.1"/>
    </source>
</evidence>
<comment type="caution">
    <text evidence="10">The sequence shown here is derived from an EMBL/GenBank/DDBJ whole genome shotgun (WGS) entry which is preliminary data.</text>
</comment>
<evidence type="ECO:0000256" key="1">
    <source>
        <dbReference type="ARBA" id="ARBA00004123"/>
    </source>
</evidence>
<dbReference type="GO" id="GO:0005634">
    <property type="term" value="C:nucleus"/>
    <property type="evidence" value="ECO:0007669"/>
    <property type="project" value="UniProtKB-SubCell"/>
</dbReference>
<gene>
    <name evidence="10" type="ORF">PPROV_000918400</name>
</gene>
<sequence>MADQALTPPPAHAHATHIGSPVTSAKEMAGNKAVAANMENDDDEHGTQTTDTGNTNSDDARQLPGSDGHTEHDDALTSGLQPNGARNETNRAASASGRRNGEWTEEEHRQFLLGLHKYGKGDWRSISRNCVVTRTPTQVASHAQKYYLRQTSLNSKVGGLRRSIHDMDSAQGADGALYVPSKRPDGDKVVAPPTLNEDAPSRPQPLDCPRRGGRPKKTDEETEENRNRGGNGEAHAGVERNNTANGASSSGKADFRSGEWTEEEHRQFLLGLHKYGKGDWRSISRNCVVTRTPTQVASHAQKYYLRLSSTNIPQRRSIHDIVPAPAPRPPAVVGTSSKVDVHDPKSTSEHVEDVQSDEETDDDENMLATEMAELIPELAQAVRDANLDPAILEKAAQAHSDLVAWSTDYQRCLLNDTNYLQQEMSSACASLSSSLESAEAWRGKYAACSMRAYFLLELWAHRRRDDQALLSPFELTRDLLRRSYDSALADPGVASASGAVCIHGRQRSKCKECGGSGICSHGRQRHVCKDCGGASICVHKKRRVECFECSPHMFCLHNSRKHRTKCGHAECKKQENPNKLGASLKRKRSTQNVTAVTTPE</sequence>
<dbReference type="AlphaFoldDB" id="A0A830HUR0"/>
<keyword evidence="4" id="KW-0804">Transcription</keyword>
<dbReference type="PROSITE" id="PS51293">
    <property type="entry name" value="SANT"/>
    <property type="match status" value="2"/>
</dbReference>
<feature type="domain" description="HTH myb-type" evidence="9">
    <location>
        <begin position="252"/>
        <end position="308"/>
    </location>
</feature>
<feature type="region of interest" description="Disordered" evidence="6">
    <location>
        <begin position="577"/>
        <end position="600"/>
    </location>
</feature>
<name>A0A830HUR0_9CHLO</name>
<feature type="compositionally biased region" description="Polar residues" evidence="6">
    <location>
        <begin position="78"/>
        <end position="93"/>
    </location>
</feature>
<dbReference type="Proteomes" id="UP000660262">
    <property type="component" value="Unassembled WGS sequence"/>
</dbReference>